<protein>
    <submittedName>
        <fullName evidence="5">Beta-lactamase</fullName>
    </submittedName>
</protein>
<organism evidence="5 6">
    <name type="scientific">Pseudoalteromonas luteoviolacea</name>
    <dbReference type="NCBI Taxonomy" id="43657"/>
    <lineage>
        <taxon>Bacteria</taxon>
        <taxon>Pseudomonadati</taxon>
        <taxon>Pseudomonadota</taxon>
        <taxon>Gammaproteobacteria</taxon>
        <taxon>Alteromonadales</taxon>
        <taxon>Pseudoalteromonadaceae</taxon>
        <taxon>Pseudoalteromonas</taxon>
    </lineage>
</organism>
<dbReference type="InterPro" id="IPR001466">
    <property type="entry name" value="Beta-lactam-related"/>
</dbReference>
<dbReference type="InterPro" id="IPR050491">
    <property type="entry name" value="AmpC-like"/>
</dbReference>
<dbReference type="InterPro" id="IPR012338">
    <property type="entry name" value="Beta-lactam/transpept-like"/>
</dbReference>
<dbReference type="OrthoDB" id="9799367at2"/>
<dbReference type="SUPFAM" id="SSF56601">
    <property type="entry name" value="beta-lactamase/transpeptidase-like"/>
    <property type="match status" value="1"/>
</dbReference>
<feature type="chain" id="PRO_5002137459" evidence="3">
    <location>
        <begin position="29"/>
        <end position="456"/>
    </location>
</feature>
<dbReference type="GO" id="GO:0016020">
    <property type="term" value="C:membrane"/>
    <property type="evidence" value="ECO:0007669"/>
    <property type="project" value="UniProtKB-SubCell"/>
</dbReference>
<dbReference type="Pfam" id="PF00144">
    <property type="entry name" value="Beta-lactamase"/>
    <property type="match status" value="1"/>
</dbReference>
<evidence type="ECO:0000313" key="5">
    <source>
        <dbReference type="EMBL" id="KID59030.1"/>
    </source>
</evidence>
<evidence type="ECO:0000256" key="1">
    <source>
        <dbReference type="ARBA" id="ARBA00004370"/>
    </source>
</evidence>
<dbReference type="RefSeq" id="WP_039607632.1">
    <property type="nucleotide sequence ID" value="NZ_JWIC01000001.1"/>
</dbReference>
<name>A0A0C1QIA4_9GAMM</name>
<evidence type="ECO:0000256" key="2">
    <source>
        <dbReference type="ARBA" id="ARBA00023136"/>
    </source>
</evidence>
<evidence type="ECO:0000256" key="3">
    <source>
        <dbReference type="SAM" id="SignalP"/>
    </source>
</evidence>
<dbReference type="PANTHER" id="PTHR46825">
    <property type="entry name" value="D-ALANYL-D-ALANINE-CARBOXYPEPTIDASE/ENDOPEPTIDASE AMPH"/>
    <property type="match status" value="1"/>
</dbReference>
<gene>
    <name evidence="5" type="ORF">JF50_00805</name>
</gene>
<dbReference type="AlphaFoldDB" id="A0A0C1QIA4"/>
<evidence type="ECO:0000259" key="4">
    <source>
        <dbReference type="Pfam" id="PF00144"/>
    </source>
</evidence>
<reference evidence="5 6" key="1">
    <citation type="submission" date="2014-12" db="EMBL/GenBank/DDBJ databases">
        <title>Draft Genome Sequence of Pseudoalteromonas luteoviolacea HI1.</title>
        <authorList>
            <person name="Asahina A.Y."/>
            <person name="Hadfield M.G."/>
        </authorList>
    </citation>
    <scope>NUCLEOTIDE SEQUENCE [LARGE SCALE GENOMIC DNA]</scope>
    <source>
        <strain evidence="5 6">HI1</strain>
    </source>
</reference>
<feature type="signal peptide" evidence="3">
    <location>
        <begin position="1"/>
        <end position="28"/>
    </location>
</feature>
<keyword evidence="3" id="KW-0732">Signal</keyword>
<dbReference type="PANTHER" id="PTHR46825:SF11">
    <property type="entry name" value="PENICILLIN-BINDING PROTEIN 4"/>
    <property type="match status" value="1"/>
</dbReference>
<sequence length="456" mass="51995">MNGLYQQQLKVLCLCCMSLLLTSCFKNGVAKDHTITAEQIEMFEVTVKDYCDKMVFFGSIYVTSGEDVVYKANCGPQNIQYDVANTSDSKYRIGSNTKEFAAAILLRMLADEDLKTKTVGDYLPWYPKNQCADVSLHNLLSMSSGIDNYSDNPDVYLDWGWRPYLYDDSLDLNGPEGFGNRFCTCTEQDNKPSFEPGSKFTYSNCNYYLIGNIIEQLAAGKQGQIDPSFYFRNIVKEQILDPLNMQDSGAFNAIGIYENMTTGYVFDENQYLPLTTGRPPETGGPAPYENIFKNPYSNPLVLYSAGDMYSTVKDMHKWDQGLYGDLILNAEQKEMAFAPYQNTQSDDECEYFGYGWFVTYIDPNQYGKVADCPDDPNSTNLNKYEKFLQYSGSYPYSWVTSFSRLLERDQTVMAFSNYHKTGYESDCIAEELRNIIFYNDRHRTEQCQGVLDGTVN</sequence>
<keyword evidence="2" id="KW-0472">Membrane</keyword>
<evidence type="ECO:0000313" key="6">
    <source>
        <dbReference type="Proteomes" id="UP000031327"/>
    </source>
</evidence>
<dbReference type="EMBL" id="JWIC01000001">
    <property type="protein sequence ID" value="KID59030.1"/>
    <property type="molecule type" value="Genomic_DNA"/>
</dbReference>
<accession>A0A0C1QIA4</accession>
<comment type="caution">
    <text evidence="5">The sequence shown here is derived from an EMBL/GenBank/DDBJ whole genome shotgun (WGS) entry which is preliminary data.</text>
</comment>
<proteinExistence type="predicted"/>
<dbReference type="Gene3D" id="3.40.710.10">
    <property type="entry name" value="DD-peptidase/beta-lactamase superfamily"/>
    <property type="match status" value="1"/>
</dbReference>
<feature type="domain" description="Beta-lactamase-related" evidence="4">
    <location>
        <begin position="59"/>
        <end position="417"/>
    </location>
</feature>
<dbReference type="Proteomes" id="UP000031327">
    <property type="component" value="Unassembled WGS sequence"/>
</dbReference>
<comment type="subcellular location">
    <subcellularLocation>
        <location evidence="1">Membrane</location>
    </subcellularLocation>
</comment>